<gene>
    <name evidence="1" type="ORF">K469DRAFT_701939</name>
</gene>
<sequence length="70" mass="8580">MSTRTLEIVEVNRKRERKKILLQNKRRYDDRDLRRLSVKRTCEKKRLAEIRGPLKLVTRKEKKKKSFLAK</sequence>
<evidence type="ECO:0000313" key="2">
    <source>
        <dbReference type="Proteomes" id="UP000800200"/>
    </source>
</evidence>
<dbReference type="AlphaFoldDB" id="A0A6A6EFI3"/>
<organism evidence="1 2">
    <name type="scientific">Zopfia rhizophila CBS 207.26</name>
    <dbReference type="NCBI Taxonomy" id="1314779"/>
    <lineage>
        <taxon>Eukaryota</taxon>
        <taxon>Fungi</taxon>
        <taxon>Dikarya</taxon>
        <taxon>Ascomycota</taxon>
        <taxon>Pezizomycotina</taxon>
        <taxon>Dothideomycetes</taxon>
        <taxon>Dothideomycetes incertae sedis</taxon>
        <taxon>Zopfiaceae</taxon>
        <taxon>Zopfia</taxon>
    </lineage>
</organism>
<reference evidence="1" key="1">
    <citation type="journal article" date="2020" name="Stud. Mycol.">
        <title>101 Dothideomycetes genomes: a test case for predicting lifestyles and emergence of pathogens.</title>
        <authorList>
            <person name="Haridas S."/>
            <person name="Albert R."/>
            <person name="Binder M."/>
            <person name="Bloem J."/>
            <person name="Labutti K."/>
            <person name="Salamov A."/>
            <person name="Andreopoulos B."/>
            <person name="Baker S."/>
            <person name="Barry K."/>
            <person name="Bills G."/>
            <person name="Bluhm B."/>
            <person name="Cannon C."/>
            <person name="Castanera R."/>
            <person name="Culley D."/>
            <person name="Daum C."/>
            <person name="Ezra D."/>
            <person name="Gonzalez J."/>
            <person name="Henrissat B."/>
            <person name="Kuo A."/>
            <person name="Liang C."/>
            <person name="Lipzen A."/>
            <person name="Lutzoni F."/>
            <person name="Magnuson J."/>
            <person name="Mondo S."/>
            <person name="Nolan M."/>
            <person name="Ohm R."/>
            <person name="Pangilinan J."/>
            <person name="Park H.-J."/>
            <person name="Ramirez L."/>
            <person name="Alfaro M."/>
            <person name="Sun H."/>
            <person name="Tritt A."/>
            <person name="Yoshinaga Y."/>
            <person name="Zwiers L.-H."/>
            <person name="Turgeon B."/>
            <person name="Goodwin S."/>
            <person name="Spatafora J."/>
            <person name="Crous P."/>
            <person name="Grigoriev I."/>
        </authorList>
    </citation>
    <scope>NUCLEOTIDE SEQUENCE</scope>
    <source>
        <strain evidence="1">CBS 207.26</strain>
    </source>
</reference>
<name>A0A6A6EFI3_9PEZI</name>
<evidence type="ECO:0000313" key="1">
    <source>
        <dbReference type="EMBL" id="KAF2189309.1"/>
    </source>
</evidence>
<protein>
    <submittedName>
        <fullName evidence="1">Uncharacterized protein</fullName>
    </submittedName>
</protein>
<keyword evidence="2" id="KW-1185">Reference proteome</keyword>
<accession>A0A6A6EFI3</accession>
<dbReference type="Proteomes" id="UP000800200">
    <property type="component" value="Unassembled WGS sequence"/>
</dbReference>
<proteinExistence type="predicted"/>
<dbReference type="EMBL" id="ML994621">
    <property type="protein sequence ID" value="KAF2189309.1"/>
    <property type="molecule type" value="Genomic_DNA"/>
</dbReference>